<organism evidence="1 2">
    <name type="scientific">Trifolium pratense</name>
    <name type="common">Red clover</name>
    <dbReference type="NCBI Taxonomy" id="57577"/>
    <lineage>
        <taxon>Eukaryota</taxon>
        <taxon>Viridiplantae</taxon>
        <taxon>Streptophyta</taxon>
        <taxon>Embryophyta</taxon>
        <taxon>Tracheophyta</taxon>
        <taxon>Spermatophyta</taxon>
        <taxon>Magnoliopsida</taxon>
        <taxon>eudicotyledons</taxon>
        <taxon>Gunneridae</taxon>
        <taxon>Pentapetalae</taxon>
        <taxon>rosids</taxon>
        <taxon>fabids</taxon>
        <taxon>Fabales</taxon>
        <taxon>Fabaceae</taxon>
        <taxon>Papilionoideae</taxon>
        <taxon>50 kb inversion clade</taxon>
        <taxon>NPAAA clade</taxon>
        <taxon>Hologalegina</taxon>
        <taxon>IRL clade</taxon>
        <taxon>Trifolieae</taxon>
        <taxon>Trifolium</taxon>
    </lineage>
</organism>
<evidence type="ECO:0008006" key="3">
    <source>
        <dbReference type="Google" id="ProtNLM"/>
    </source>
</evidence>
<reference evidence="1 2" key="1">
    <citation type="journal article" date="2014" name="Am. J. Bot.">
        <title>Genome assembly and annotation for red clover (Trifolium pratense; Fabaceae).</title>
        <authorList>
            <person name="Istvanek J."/>
            <person name="Jaros M."/>
            <person name="Krenek A."/>
            <person name="Repkova J."/>
        </authorList>
    </citation>
    <scope>NUCLEOTIDE SEQUENCE [LARGE SCALE GENOMIC DNA]</scope>
    <source>
        <strain evidence="2">cv. Tatra</strain>
        <tissue evidence="1">Young leaves</tissue>
    </source>
</reference>
<proteinExistence type="predicted"/>
<evidence type="ECO:0000313" key="1">
    <source>
        <dbReference type="EMBL" id="PNX87461.1"/>
    </source>
</evidence>
<dbReference type="AlphaFoldDB" id="A0A2K3M9J7"/>
<accession>A0A2K3M9J7</accession>
<name>A0A2K3M9J7_TRIPR</name>
<reference evidence="1 2" key="2">
    <citation type="journal article" date="2017" name="Front. Plant Sci.">
        <title>Gene Classification and Mining of Molecular Markers Useful in Red Clover (Trifolium pratense) Breeding.</title>
        <authorList>
            <person name="Istvanek J."/>
            <person name="Dluhosova J."/>
            <person name="Dluhos P."/>
            <person name="Patkova L."/>
            <person name="Nedelnik J."/>
            <person name="Repkova J."/>
        </authorList>
    </citation>
    <scope>NUCLEOTIDE SEQUENCE [LARGE SCALE GENOMIC DNA]</scope>
    <source>
        <strain evidence="2">cv. Tatra</strain>
        <tissue evidence="1">Young leaves</tissue>
    </source>
</reference>
<evidence type="ECO:0000313" key="2">
    <source>
        <dbReference type="Proteomes" id="UP000236291"/>
    </source>
</evidence>
<sequence length="70" mass="8327">MIKLTSNYSIWKPRMEDILYCKDLYQPLQNEGTKPTGKSDDDWNVMNRKTVGQIRQWIDQSVFHHVAQET</sequence>
<dbReference type="Proteomes" id="UP000236291">
    <property type="component" value="Unassembled WGS sequence"/>
</dbReference>
<dbReference type="EMBL" id="ASHM01053902">
    <property type="protein sequence ID" value="PNX87461.1"/>
    <property type="molecule type" value="Genomic_DNA"/>
</dbReference>
<feature type="non-terminal residue" evidence="1">
    <location>
        <position position="70"/>
    </location>
</feature>
<gene>
    <name evidence="1" type="ORF">L195_g043550</name>
</gene>
<comment type="caution">
    <text evidence="1">The sequence shown here is derived from an EMBL/GenBank/DDBJ whole genome shotgun (WGS) entry which is preliminary data.</text>
</comment>
<protein>
    <recommendedName>
        <fullName evidence="3">Retrotransposon Copia-like N-terminal domain-containing protein</fullName>
    </recommendedName>
</protein>